<comment type="subunit">
    <text evidence="8">Homotetramer.</text>
</comment>
<keyword evidence="8" id="KW-0444">Lipid biosynthesis</keyword>
<dbReference type="NCBIfam" id="TIGR01830">
    <property type="entry name" value="3oxo_ACP_reduc"/>
    <property type="match status" value="1"/>
</dbReference>
<evidence type="ECO:0000256" key="1">
    <source>
        <dbReference type="ARBA" id="ARBA00002607"/>
    </source>
</evidence>
<dbReference type="CDD" id="cd05333">
    <property type="entry name" value="BKR_SDR_c"/>
    <property type="match status" value="1"/>
</dbReference>
<dbReference type="InterPro" id="IPR002347">
    <property type="entry name" value="SDR_fam"/>
</dbReference>
<organism evidence="10 11">
    <name type="scientific">Endomicrobium proavitum</name>
    <dbReference type="NCBI Taxonomy" id="1408281"/>
    <lineage>
        <taxon>Bacteria</taxon>
        <taxon>Pseudomonadati</taxon>
        <taxon>Elusimicrobiota</taxon>
        <taxon>Endomicrobiia</taxon>
        <taxon>Endomicrobiales</taxon>
        <taxon>Endomicrobiaceae</taxon>
        <taxon>Endomicrobium</taxon>
    </lineage>
</organism>
<dbReference type="PRINTS" id="PR00080">
    <property type="entry name" value="SDRFAMILY"/>
</dbReference>
<dbReference type="NCBIfam" id="NF005559">
    <property type="entry name" value="PRK07231.1"/>
    <property type="match status" value="1"/>
</dbReference>
<feature type="domain" description="Ketoreductase" evidence="9">
    <location>
        <begin position="6"/>
        <end position="191"/>
    </location>
</feature>
<proteinExistence type="inferred from homology"/>
<name>A0A0G3WIM5_9BACT</name>
<dbReference type="InterPro" id="IPR011284">
    <property type="entry name" value="3oxo_ACP_reduc"/>
</dbReference>
<comment type="function">
    <text evidence="1 8">Catalyzes the NADPH-dependent reduction of beta-ketoacyl-ACP substrates to beta-hydroxyacyl-ACP products, the first reductive step in the elongation cycle of fatty acid biosynthesis.</text>
</comment>
<dbReference type="EMBL" id="CP009498">
    <property type="protein sequence ID" value="AKL97732.1"/>
    <property type="molecule type" value="Genomic_DNA"/>
</dbReference>
<dbReference type="InterPro" id="IPR036291">
    <property type="entry name" value="NAD(P)-bd_dom_sf"/>
</dbReference>
<dbReference type="KEGG" id="epo:Epro_0353"/>
<evidence type="ECO:0000313" key="11">
    <source>
        <dbReference type="Proteomes" id="UP000035337"/>
    </source>
</evidence>
<dbReference type="InterPro" id="IPR057326">
    <property type="entry name" value="KR_dom"/>
</dbReference>
<dbReference type="SMART" id="SM00822">
    <property type="entry name" value="PKS_KR"/>
    <property type="match status" value="1"/>
</dbReference>
<comment type="similarity">
    <text evidence="2 8">Belongs to the short-chain dehydrogenases/reductases (SDR) family.</text>
</comment>
<dbReference type="RefSeq" id="WP_052570036.1">
    <property type="nucleotide sequence ID" value="NZ_CP009498.1"/>
</dbReference>
<accession>A0A0G3WIM5</accession>
<dbReference type="NCBIfam" id="NF009466">
    <property type="entry name" value="PRK12826.1-2"/>
    <property type="match status" value="1"/>
</dbReference>
<dbReference type="PANTHER" id="PTHR42879">
    <property type="entry name" value="3-OXOACYL-(ACYL-CARRIER-PROTEIN) REDUCTASE"/>
    <property type="match status" value="1"/>
</dbReference>
<feature type="binding site" evidence="7">
    <location>
        <position position="188"/>
    </location>
    <ligand>
        <name>NADP(+)</name>
        <dbReference type="ChEBI" id="CHEBI:58349"/>
    </ligand>
</feature>
<gene>
    <name evidence="10" type="primary">fabG</name>
    <name evidence="10" type="ORF">Epro_0353</name>
</gene>
<dbReference type="Proteomes" id="UP000035337">
    <property type="component" value="Chromosome"/>
</dbReference>
<reference evidence="10 11" key="1">
    <citation type="submission" date="2014-09" db="EMBL/GenBank/DDBJ databases">
        <title>Complete genome sequence of Endomicrobium proavitum.</title>
        <authorList>
            <person name="Zheng H."/>
        </authorList>
    </citation>
    <scope>NUCLEOTIDE SEQUENCE [LARGE SCALE GENOMIC DNA]</scope>
    <source>
        <strain evidence="10 11">Rsa215</strain>
    </source>
</reference>
<evidence type="ECO:0000259" key="9">
    <source>
        <dbReference type="SMART" id="SM00822"/>
    </source>
</evidence>
<keyword evidence="8" id="KW-0276">Fatty acid metabolism</keyword>
<feature type="binding site" evidence="7">
    <location>
        <position position="90"/>
    </location>
    <ligand>
        <name>NADP(+)</name>
        <dbReference type="ChEBI" id="CHEBI:58349"/>
    </ligand>
</feature>
<evidence type="ECO:0000313" key="10">
    <source>
        <dbReference type="EMBL" id="AKL97732.1"/>
    </source>
</evidence>
<comment type="pathway">
    <text evidence="8">Lipid metabolism; fatty acid biosynthesis.</text>
</comment>
<evidence type="ECO:0000256" key="8">
    <source>
        <dbReference type="RuleBase" id="RU366074"/>
    </source>
</evidence>
<sequence>MRLKGKSAVITGSAQGIGRSIAETFAAQGANVVISDINAELSQKTADEIKAKYGVETAAVACNVAKLEECENLIKTSLDKFSKIDILVNNAGITKDNLVLRMTEAEWDAVIAVNLKGVFNCIKAAAKPMLKQREGRIINIASVVGQMGNAGQVNYCATKGGVIAVTKTCAKEFASRNILVNAIAPGFIRTAMTDKLTEDQKKAMSDTIPLSRLGEAQDIANAALFFASDDSSYITGHVLAVNGGMYM</sequence>
<evidence type="ECO:0000256" key="7">
    <source>
        <dbReference type="PIRSR" id="PIRSR611284-2"/>
    </source>
</evidence>
<dbReference type="AlphaFoldDB" id="A0A0G3WIM5"/>
<dbReference type="SUPFAM" id="SSF51735">
    <property type="entry name" value="NAD(P)-binding Rossmann-fold domains"/>
    <property type="match status" value="1"/>
</dbReference>
<feature type="binding site" evidence="7">
    <location>
        <begin position="155"/>
        <end position="159"/>
    </location>
    <ligand>
        <name>NADP(+)</name>
        <dbReference type="ChEBI" id="CHEBI:58349"/>
    </ligand>
</feature>
<dbReference type="PANTHER" id="PTHR42879:SF2">
    <property type="entry name" value="3-OXOACYL-[ACYL-CARRIER-PROTEIN] REDUCTASE FABG"/>
    <property type="match status" value="1"/>
</dbReference>
<feature type="active site" description="Proton acceptor" evidence="6">
    <location>
        <position position="155"/>
    </location>
</feature>
<evidence type="ECO:0000256" key="2">
    <source>
        <dbReference type="ARBA" id="ARBA00006484"/>
    </source>
</evidence>
<dbReference type="EC" id="1.1.1.100" evidence="8"/>
<keyword evidence="8" id="KW-0443">Lipid metabolism</keyword>
<dbReference type="GO" id="GO:0004316">
    <property type="term" value="F:3-oxoacyl-[acyl-carrier-protein] reductase (NADPH) activity"/>
    <property type="evidence" value="ECO:0007669"/>
    <property type="project" value="UniProtKB-UniRule"/>
</dbReference>
<dbReference type="NCBIfam" id="NF004198">
    <property type="entry name" value="PRK05653.1-3"/>
    <property type="match status" value="1"/>
</dbReference>
<feature type="binding site" evidence="7">
    <location>
        <begin position="63"/>
        <end position="64"/>
    </location>
    <ligand>
        <name>NADP(+)</name>
        <dbReference type="ChEBI" id="CHEBI:58349"/>
    </ligand>
</feature>
<dbReference type="GO" id="GO:0006633">
    <property type="term" value="P:fatty acid biosynthetic process"/>
    <property type="evidence" value="ECO:0007669"/>
    <property type="project" value="UniProtKB-UniPathway"/>
</dbReference>
<evidence type="ECO:0000256" key="3">
    <source>
        <dbReference type="ARBA" id="ARBA00022857"/>
    </source>
</evidence>
<dbReference type="PATRIC" id="fig|1408281.3.peg.366"/>
<keyword evidence="8" id="KW-0275">Fatty acid biosynthesis</keyword>
<dbReference type="Pfam" id="PF13561">
    <property type="entry name" value="adh_short_C2"/>
    <property type="match status" value="1"/>
</dbReference>
<dbReference type="OrthoDB" id="9803333at2"/>
<dbReference type="UniPathway" id="UPA00094"/>
<comment type="catalytic activity">
    <reaction evidence="5 8">
        <text>a (3R)-hydroxyacyl-[ACP] + NADP(+) = a 3-oxoacyl-[ACP] + NADPH + H(+)</text>
        <dbReference type="Rhea" id="RHEA:17397"/>
        <dbReference type="Rhea" id="RHEA-COMP:9916"/>
        <dbReference type="Rhea" id="RHEA-COMP:9945"/>
        <dbReference type="ChEBI" id="CHEBI:15378"/>
        <dbReference type="ChEBI" id="CHEBI:57783"/>
        <dbReference type="ChEBI" id="CHEBI:58349"/>
        <dbReference type="ChEBI" id="CHEBI:78776"/>
        <dbReference type="ChEBI" id="CHEBI:78827"/>
        <dbReference type="EC" id="1.1.1.100"/>
    </reaction>
</comment>
<evidence type="ECO:0000256" key="6">
    <source>
        <dbReference type="PIRSR" id="PIRSR611284-1"/>
    </source>
</evidence>
<keyword evidence="11" id="KW-1185">Reference proteome</keyword>
<evidence type="ECO:0000256" key="5">
    <source>
        <dbReference type="ARBA" id="ARBA00048508"/>
    </source>
</evidence>
<dbReference type="InterPro" id="IPR050259">
    <property type="entry name" value="SDR"/>
</dbReference>
<protein>
    <recommendedName>
        <fullName evidence="8">3-oxoacyl-[acyl-carrier-protein] reductase</fullName>
        <ecNumber evidence="8">1.1.1.100</ecNumber>
    </recommendedName>
</protein>
<evidence type="ECO:0000256" key="4">
    <source>
        <dbReference type="ARBA" id="ARBA00023002"/>
    </source>
</evidence>
<dbReference type="GO" id="GO:0051287">
    <property type="term" value="F:NAD binding"/>
    <property type="evidence" value="ECO:0007669"/>
    <property type="project" value="UniProtKB-UniRule"/>
</dbReference>
<dbReference type="PRINTS" id="PR00081">
    <property type="entry name" value="GDHRDH"/>
</dbReference>
<keyword evidence="4 8" id="KW-0560">Oxidoreductase</keyword>
<dbReference type="Gene3D" id="3.40.50.720">
    <property type="entry name" value="NAD(P)-binding Rossmann-like Domain"/>
    <property type="match status" value="1"/>
</dbReference>
<keyword evidence="3 7" id="KW-0521">NADP</keyword>
<dbReference type="FunFam" id="3.40.50.720:FF:000115">
    <property type="entry name" value="3-oxoacyl-[acyl-carrier-protein] reductase FabG"/>
    <property type="match status" value="1"/>
</dbReference>
<dbReference type="STRING" id="1408281.Epro_0353"/>